<sequence>IQLDNLFKKHGLNTHMKEISLLYLLKECNLPSLIRAYPSVVSYLKVKKERYRPPLFAALATRSKEAF</sequence>
<keyword evidence="2" id="KW-1185">Reference proteome</keyword>
<evidence type="ECO:0000313" key="2">
    <source>
        <dbReference type="Proteomes" id="UP000800035"/>
    </source>
</evidence>
<dbReference type="Proteomes" id="UP000800035">
    <property type="component" value="Unassembled WGS sequence"/>
</dbReference>
<accession>A0A6A5TKM8</accession>
<dbReference type="AlphaFoldDB" id="A0A6A5TKM8"/>
<protein>
    <submittedName>
        <fullName evidence="1">Uncharacterized protein</fullName>
    </submittedName>
</protein>
<evidence type="ECO:0000313" key="1">
    <source>
        <dbReference type="EMBL" id="KAF1951406.1"/>
    </source>
</evidence>
<proteinExistence type="predicted"/>
<feature type="non-terminal residue" evidence="1">
    <location>
        <position position="1"/>
    </location>
</feature>
<organism evidence="1 2">
    <name type="scientific">Byssothecium circinans</name>
    <dbReference type="NCBI Taxonomy" id="147558"/>
    <lineage>
        <taxon>Eukaryota</taxon>
        <taxon>Fungi</taxon>
        <taxon>Dikarya</taxon>
        <taxon>Ascomycota</taxon>
        <taxon>Pezizomycotina</taxon>
        <taxon>Dothideomycetes</taxon>
        <taxon>Pleosporomycetidae</taxon>
        <taxon>Pleosporales</taxon>
        <taxon>Massarineae</taxon>
        <taxon>Massarinaceae</taxon>
        <taxon>Byssothecium</taxon>
    </lineage>
</organism>
<dbReference type="EMBL" id="ML977017">
    <property type="protein sequence ID" value="KAF1951406.1"/>
    <property type="molecule type" value="Genomic_DNA"/>
</dbReference>
<reference evidence="1" key="1">
    <citation type="journal article" date="2020" name="Stud. Mycol.">
        <title>101 Dothideomycetes genomes: a test case for predicting lifestyles and emergence of pathogens.</title>
        <authorList>
            <person name="Haridas S."/>
            <person name="Albert R."/>
            <person name="Binder M."/>
            <person name="Bloem J."/>
            <person name="Labutti K."/>
            <person name="Salamov A."/>
            <person name="Andreopoulos B."/>
            <person name="Baker S."/>
            <person name="Barry K."/>
            <person name="Bills G."/>
            <person name="Bluhm B."/>
            <person name="Cannon C."/>
            <person name="Castanera R."/>
            <person name="Culley D."/>
            <person name="Daum C."/>
            <person name="Ezra D."/>
            <person name="Gonzalez J."/>
            <person name="Henrissat B."/>
            <person name="Kuo A."/>
            <person name="Liang C."/>
            <person name="Lipzen A."/>
            <person name="Lutzoni F."/>
            <person name="Magnuson J."/>
            <person name="Mondo S."/>
            <person name="Nolan M."/>
            <person name="Ohm R."/>
            <person name="Pangilinan J."/>
            <person name="Park H.-J."/>
            <person name="Ramirez L."/>
            <person name="Alfaro M."/>
            <person name="Sun H."/>
            <person name="Tritt A."/>
            <person name="Yoshinaga Y."/>
            <person name="Zwiers L.-H."/>
            <person name="Turgeon B."/>
            <person name="Goodwin S."/>
            <person name="Spatafora J."/>
            <person name="Crous P."/>
            <person name="Grigoriev I."/>
        </authorList>
    </citation>
    <scope>NUCLEOTIDE SEQUENCE</scope>
    <source>
        <strain evidence="1">CBS 675.92</strain>
    </source>
</reference>
<dbReference type="OrthoDB" id="194358at2759"/>
<gene>
    <name evidence="1" type="ORF">CC80DRAFT_424668</name>
</gene>
<name>A0A6A5TKM8_9PLEO</name>